<dbReference type="InterPro" id="IPR029039">
    <property type="entry name" value="Flavoprotein-like_sf"/>
</dbReference>
<proteinExistence type="predicted"/>
<evidence type="ECO:0000313" key="3">
    <source>
        <dbReference type="Proteomes" id="UP000886757"/>
    </source>
</evidence>
<dbReference type="PANTHER" id="PTHR39201">
    <property type="entry name" value="EXPORTED PROTEIN-RELATED"/>
    <property type="match status" value="1"/>
</dbReference>
<comment type="caution">
    <text evidence="2">The sequence shown here is derived from an EMBL/GenBank/DDBJ whole genome shotgun (WGS) entry which is preliminary data.</text>
</comment>
<dbReference type="InterPro" id="IPR008254">
    <property type="entry name" value="Flavodoxin/NO_synth"/>
</dbReference>
<dbReference type="SUPFAM" id="SSF52218">
    <property type="entry name" value="Flavoproteins"/>
    <property type="match status" value="1"/>
</dbReference>
<protein>
    <submittedName>
        <fullName evidence="2">Flavodoxin</fullName>
    </submittedName>
</protein>
<sequence>MSKNLIAYFSRKGFNYSKGQIVFLETGNTETAAKKLQALTGADLFQIEPLSPYSEDYRECVQESKEELAVGARPSLKSIPDSIENYDTIYLGYPNWCGTCPMPVLSFLEAFDFTGKKLAPFCTNEGSGLGRSLEDIRKGAPAARLLPGLSIRGSEAAGCENELKEWLKKLEEENA</sequence>
<organism evidence="2 3">
    <name type="scientific">Candidatus Choladousia intestinavium</name>
    <dbReference type="NCBI Taxonomy" id="2840727"/>
    <lineage>
        <taxon>Bacteria</taxon>
        <taxon>Bacillati</taxon>
        <taxon>Bacillota</taxon>
        <taxon>Clostridia</taxon>
        <taxon>Lachnospirales</taxon>
        <taxon>Lachnospiraceae</taxon>
        <taxon>Lachnospiraceae incertae sedis</taxon>
        <taxon>Candidatus Choladousia</taxon>
    </lineage>
</organism>
<dbReference type="Pfam" id="PF12682">
    <property type="entry name" value="Flavodoxin_4"/>
    <property type="match status" value="1"/>
</dbReference>
<dbReference type="Proteomes" id="UP000886757">
    <property type="component" value="Unassembled WGS sequence"/>
</dbReference>
<feature type="domain" description="Flavodoxin-like" evidence="1">
    <location>
        <begin position="23"/>
        <end position="169"/>
    </location>
</feature>
<gene>
    <name evidence="2" type="ORF">IAB31_11775</name>
</gene>
<reference evidence="2" key="1">
    <citation type="submission" date="2020-10" db="EMBL/GenBank/DDBJ databases">
        <authorList>
            <person name="Gilroy R."/>
        </authorList>
    </citation>
    <scope>NUCLEOTIDE SEQUENCE</scope>
    <source>
        <strain evidence="2">ChiSjej4B22-8148</strain>
    </source>
</reference>
<dbReference type="Gene3D" id="3.40.50.360">
    <property type="match status" value="1"/>
</dbReference>
<reference evidence="2" key="2">
    <citation type="journal article" date="2021" name="PeerJ">
        <title>Extensive microbial diversity within the chicken gut microbiome revealed by metagenomics and culture.</title>
        <authorList>
            <person name="Gilroy R."/>
            <person name="Ravi A."/>
            <person name="Getino M."/>
            <person name="Pursley I."/>
            <person name="Horton D.L."/>
            <person name="Alikhan N.F."/>
            <person name="Baker D."/>
            <person name="Gharbi K."/>
            <person name="Hall N."/>
            <person name="Watson M."/>
            <person name="Adriaenssens E.M."/>
            <person name="Foster-Nyarko E."/>
            <person name="Jarju S."/>
            <person name="Secka A."/>
            <person name="Antonio M."/>
            <person name="Oren A."/>
            <person name="Chaudhuri R.R."/>
            <person name="La Ragione R."/>
            <person name="Hildebrand F."/>
            <person name="Pallen M.J."/>
        </authorList>
    </citation>
    <scope>NUCLEOTIDE SEQUENCE</scope>
    <source>
        <strain evidence="2">ChiSjej4B22-8148</strain>
    </source>
</reference>
<name>A0A9D1AE41_9FIRM</name>
<dbReference type="AlphaFoldDB" id="A0A9D1AE41"/>
<dbReference type="GO" id="GO:0010181">
    <property type="term" value="F:FMN binding"/>
    <property type="evidence" value="ECO:0007669"/>
    <property type="project" value="InterPro"/>
</dbReference>
<evidence type="ECO:0000259" key="1">
    <source>
        <dbReference type="Pfam" id="PF12682"/>
    </source>
</evidence>
<dbReference type="GO" id="GO:0016651">
    <property type="term" value="F:oxidoreductase activity, acting on NAD(P)H"/>
    <property type="evidence" value="ECO:0007669"/>
    <property type="project" value="UniProtKB-ARBA"/>
</dbReference>
<evidence type="ECO:0000313" key="2">
    <source>
        <dbReference type="EMBL" id="HIR14588.1"/>
    </source>
</evidence>
<dbReference type="EMBL" id="DVGK01000134">
    <property type="protein sequence ID" value="HIR14588.1"/>
    <property type="molecule type" value="Genomic_DNA"/>
</dbReference>
<dbReference type="PANTHER" id="PTHR39201:SF1">
    <property type="entry name" value="FLAVODOXIN-LIKE DOMAIN-CONTAINING PROTEIN"/>
    <property type="match status" value="1"/>
</dbReference>
<accession>A0A9D1AE41</accession>